<accession>A0A6J5MDZ3</accession>
<evidence type="ECO:0000313" key="1">
    <source>
        <dbReference type="EMBL" id="CAB4144492.1"/>
    </source>
</evidence>
<name>A0A6J5MDZ3_9CAUD</name>
<proteinExistence type="predicted"/>
<dbReference type="EMBL" id="LR796427">
    <property type="protein sequence ID" value="CAB4144492.1"/>
    <property type="molecule type" value="Genomic_DNA"/>
</dbReference>
<gene>
    <name evidence="1" type="ORF">UFOVP455_45</name>
</gene>
<protein>
    <submittedName>
        <fullName evidence="1">Uncharacterized protein</fullName>
    </submittedName>
</protein>
<reference evidence="1" key="1">
    <citation type="submission" date="2020-04" db="EMBL/GenBank/DDBJ databases">
        <authorList>
            <person name="Chiriac C."/>
            <person name="Salcher M."/>
            <person name="Ghai R."/>
            <person name="Kavagutti S V."/>
        </authorList>
    </citation>
    <scope>NUCLEOTIDE SEQUENCE</scope>
</reference>
<organism evidence="1">
    <name type="scientific">uncultured Caudovirales phage</name>
    <dbReference type="NCBI Taxonomy" id="2100421"/>
    <lineage>
        <taxon>Viruses</taxon>
        <taxon>Duplodnaviria</taxon>
        <taxon>Heunggongvirae</taxon>
        <taxon>Uroviricota</taxon>
        <taxon>Caudoviricetes</taxon>
        <taxon>Peduoviridae</taxon>
        <taxon>Maltschvirus</taxon>
        <taxon>Maltschvirus maltsch</taxon>
    </lineage>
</organism>
<sequence>MIRDIAYQLIQEGVKLDSSLKSFELQVRYEGKTFTVKVVKDGE</sequence>